<accession>A0A8T1YQ48</accession>
<sequence>MALFLDGGDFVSLDAMATGLGLKHGSFPVRYLGVPLTSKKLRAHDYKPLIVVTWEARQRTKPVKPKPKNILEILLAVDHCGSKLKRFRIRHFVISSSKEIMEKLTGGDDVEVGEEADEDDVGSCLVRVMDHPR</sequence>
<protein>
    <submittedName>
        <fullName evidence="1">Uncharacterized protein</fullName>
    </submittedName>
</protein>
<dbReference type="AlphaFoldDB" id="A0A8T1YQ48"/>
<dbReference type="Proteomes" id="UP000694251">
    <property type="component" value="Chromosome 12"/>
</dbReference>
<comment type="caution">
    <text evidence="1">The sequence shown here is derived from an EMBL/GenBank/DDBJ whole genome shotgun (WGS) entry which is preliminary data.</text>
</comment>
<dbReference type="EMBL" id="JAEFBJ010000012">
    <property type="protein sequence ID" value="KAG7548381.1"/>
    <property type="molecule type" value="Genomic_DNA"/>
</dbReference>
<gene>
    <name evidence="1" type="ORF">ISN44_As12g035700</name>
</gene>
<evidence type="ECO:0000313" key="1">
    <source>
        <dbReference type="EMBL" id="KAG7548381.1"/>
    </source>
</evidence>
<organism evidence="1 2">
    <name type="scientific">Arabidopsis suecica</name>
    <name type="common">Swedish thale-cress</name>
    <name type="synonym">Cardaminopsis suecica</name>
    <dbReference type="NCBI Taxonomy" id="45249"/>
    <lineage>
        <taxon>Eukaryota</taxon>
        <taxon>Viridiplantae</taxon>
        <taxon>Streptophyta</taxon>
        <taxon>Embryophyta</taxon>
        <taxon>Tracheophyta</taxon>
        <taxon>Spermatophyta</taxon>
        <taxon>Magnoliopsida</taxon>
        <taxon>eudicotyledons</taxon>
        <taxon>Gunneridae</taxon>
        <taxon>Pentapetalae</taxon>
        <taxon>rosids</taxon>
        <taxon>malvids</taxon>
        <taxon>Brassicales</taxon>
        <taxon>Brassicaceae</taxon>
        <taxon>Camelineae</taxon>
        <taxon>Arabidopsis</taxon>
    </lineage>
</organism>
<evidence type="ECO:0000313" key="2">
    <source>
        <dbReference type="Proteomes" id="UP000694251"/>
    </source>
</evidence>
<dbReference type="OrthoDB" id="1751077at2759"/>
<name>A0A8T1YQ48_ARASU</name>
<reference evidence="1 2" key="1">
    <citation type="submission" date="2020-12" db="EMBL/GenBank/DDBJ databases">
        <title>Concerted genomic and epigenomic changes stabilize Arabidopsis allopolyploids.</title>
        <authorList>
            <person name="Chen Z."/>
        </authorList>
    </citation>
    <scope>NUCLEOTIDE SEQUENCE [LARGE SCALE GENOMIC DNA]</scope>
    <source>
        <strain evidence="1">As9502</strain>
        <tissue evidence="1">Leaf</tissue>
    </source>
</reference>
<proteinExistence type="predicted"/>
<keyword evidence="2" id="KW-1185">Reference proteome</keyword>